<protein>
    <submittedName>
        <fullName evidence="10">Radical SAM</fullName>
    </submittedName>
</protein>
<feature type="domain" description="B12-binding" evidence="8">
    <location>
        <begin position="5"/>
        <end position="136"/>
    </location>
</feature>
<dbReference type="OrthoDB" id="9762608at2"/>
<dbReference type="PANTHER" id="PTHR43409:SF7">
    <property type="entry name" value="BLL1977 PROTEIN"/>
    <property type="match status" value="1"/>
</dbReference>
<keyword evidence="4" id="KW-0949">S-adenosyl-L-methionine</keyword>
<keyword evidence="2" id="KW-0489">Methyltransferase</keyword>
<evidence type="ECO:0000259" key="9">
    <source>
        <dbReference type="PROSITE" id="PS51918"/>
    </source>
</evidence>
<dbReference type="PROSITE" id="PS51332">
    <property type="entry name" value="B12_BINDING"/>
    <property type="match status" value="1"/>
</dbReference>
<evidence type="ECO:0000313" key="11">
    <source>
        <dbReference type="Proteomes" id="UP000005695"/>
    </source>
</evidence>
<evidence type="ECO:0000313" key="10">
    <source>
        <dbReference type="EMBL" id="EAT16050.1"/>
    </source>
</evidence>
<accession>Q1K091</accession>
<dbReference type="SFLD" id="SFLDG01123">
    <property type="entry name" value="methyltransferase_(Class_B)"/>
    <property type="match status" value="1"/>
</dbReference>
<dbReference type="InterPro" id="IPR007197">
    <property type="entry name" value="rSAM"/>
</dbReference>
<sequence length="452" mass="51751">MKILLIQPTGHEPLMDQIYLFEPLALEYLAAGLLLDNHDVRIIDARIEPDIKAIANDWNPDIVGLTAFTSHVNIARSLALQSHQLWPDCFVVIGGHHATVQPEDFNDDCFDAVVIGEGVFTLREIVTAIEHGGALIDIPGIALPCDEGMIYSETRPYTDLNALPFPARELTKHYRAHYFSEWFKPLASVRTSLGCTARCNFCALWSITAGKYLRRDPDQVVEELKGIDEPNVFFCDDESMCDSKRMATLATKIHQAGIRKNYFLYARVDTIVRQPELFRQWAAIGLKQVFVGMEACSDERLQRMNKGVTVAEQEQAVAILKKIGVIMYASFMVDPDYSHQDFDALIRYIRRLKLTYATFTVMTPLPGTQLYRDRKAELISHQPEMFDMLHSLFATHLPDKEFYHQMARLYEKAVPLYRVLPALAKFGVHGLVLRIKLFQRFLKRLRRAHLDY</sequence>
<dbReference type="Pfam" id="PF02310">
    <property type="entry name" value="B12-binding"/>
    <property type="match status" value="1"/>
</dbReference>
<dbReference type="AlphaFoldDB" id="Q1K091"/>
<keyword evidence="7" id="KW-0411">Iron-sulfur</keyword>
<proteinExistence type="predicted"/>
<keyword evidence="11" id="KW-1185">Reference proteome</keyword>
<comment type="cofactor">
    <cofactor evidence="1">
        <name>[4Fe-4S] cluster</name>
        <dbReference type="ChEBI" id="CHEBI:49883"/>
    </cofactor>
</comment>
<dbReference type="GO" id="GO:0003824">
    <property type="term" value="F:catalytic activity"/>
    <property type="evidence" value="ECO:0007669"/>
    <property type="project" value="InterPro"/>
</dbReference>
<dbReference type="Gene3D" id="3.80.30.20">
    <property type="entry name" value="tm_1862 like domain"/>
    <property type="match status" value="1"/>
</dbReference>
<dbReference type="InterPro" id="IPR051198">
    <property type="entry name" value="BchE-like"/>
</dbReference>
<evidence type="ECO:0000256" key="5">
    <source>
        <dbReference type="ARBA" id="ARBA00022723"/>
    </source>
</evidence>
<dbReference type="GO" id="GO:0005829">
    <property type="term" value="C:cytosol"/>
    <property type="evidence" value="ECO:0007669"/>
    <property type="project" value="TreeGrafter"/>
</dbReference>
<dbReference type="SUPFAM" id="SSF102114">
    <property type="entry name" value="Radical SAM enzymes"/>
    <property type="match status" value="1"/>
</dbReference>
<comment type="caution">
    <text evidence="10">The sequence shown here is derived from an EMBL/GenBank/DDBJ whole genome shotgun (WGS) entry which is preliminary data.</text>
</comment>
<reference evidence="10" key="1">
    <citation type="submission" date="2006-05" db="EMBL/GenBank/DDBJ databases">
        <title>Annotation of the draft genome assembly of Desulfuromonas acetoxidans DSM 684.</title>
        <authorList>
            <consortium name="US DOE Joint Genome Institute (JGI-ORNL)"/>
            <person name="Larimer F."/>
            <person name="Land M."/>
            <person name="Hauser L."/>
        </authorList>
    </citation>
    <scope>NUCLEOTIDE SEQUENCE [LARGE SCALE GENOMIC DNA]</scope>
    <source>
        <strain evidence="10">DSM 684</strain>
    </source>
</reference>
<evidence type="ECO:0000259" key="8">
    <source>
        <dbReference type="PROSITE" id="PS51332"/>
    </source>
</evidence>
<dbReference type="InterPro" id="IPR006638">
    <property type="entry name" value="Elp3/MiaA/NifB-like_rSAM"/>
</dbReference>
<feature type="domain" description="Radical SAM core" evidence="9">
    <location>
        <begin position="181"/>
        <end position="399"/>
    </location>
</feature>
<dbReference type="InterPro" id="IPR006158">
    <property type="entry name" value="Cobalamin-bd"/>
</dbReference>
<dbReference type="GO" id="GO:0051539">
    <property type="term" value="F:4 iron, 4 sulfur cluster binding"/>
    <property type="evidence" value="ECO:0007669"/>
    <property type="project" value="UniProtKB-KW"/>
</dbReference>
<dbReference type="SFLD" id="SFLDG01082">
    <property type="entry name" value="B12-binding_domain_containing"/>
    <property type="match status" value="1"/>
</dbReference>
<dbReference type="PANTHER" id="PTHR43409">
    <property type="entry name" value="ANAEROBIC MAGNESIUM-PROTOPORPHYRIN IX MONOMETHYL ESTER CYCLASE-RELATED"/>
    <property type="match status" value="1"/>
</dbReference>
<evidence type="ECO:0000256" key="4">
    <source>
        <dbReference type="ARBA" id="ARBA00022691"/>
    </source>
</evidence>
<name>Q1K091_DESA6</name>
<dbReference type="InterPro" id="IPR034466">
    <property type="entry name" value="Methyltransferase_Class_B"/>
</dbReference>
<dbReference type="RefSeq" id="WP_005999955.1">
    <property type="nucleotide sequence ID" value="NZ_AAEW02000007.1"/>
</dbReference>
<organism evidence="10 11">
    <name type="scientific">Desulfuromonas acetoxidans (strain DSM 684 / 11070)</name>
    <dbReference type="NCBI Taxonomy" id="281689"/>
    <lineage>
        <taxon>Bacteria</taxon>
        <taxon>Pseudomonadati</taxon>
        <taxon>Thermodesulfobacteriota</taxon>
        <taxon>Desulfuromonadia</taxon>
        <taxon>Desulfuromonadales</taxon>
        <taxon>Desulfuromonadaceae</taxon>
        <taxon>Desulfuromonas</taxon>
    </lineage>
</organism>
<dbReference type="CDD" id="cd02068">
    <property type="entry name" value="radical_SAM_B12_BD"/>
    <property type="match status" value="1"/>
</dbReference>
<keyword evidence="5" id="KW-0479">Metal-binding</keyword>
<evidence type="ECO:0000256" key="1">
    <source>
        <dbReference type="ARBA" id="ARBA00001966"/>
    </source>
</evidence>
<reference evidence="10" key="2">
    <citation type="submission" date="2006-05" db="EMBL/GenBank/DDBJ databases">
        <title>Sequencing of the draft genome and assembly of Desulfuromonas acetoxidans DSM 684.</title>
        <authorList>
            <consortium name="US DOE Joint Genome Institute (JGI-PGF)"/>
            <person name="Copeland A."/>
            <person name="Lucas S."/>
            <person name="Lapidus A."/>
            <person name="Barry K."/>
            <person name="Detter J.C."/>
            <person name="Glavina del Rio T."/>
            <person name="Hammon N."/>
            <person name="Israni S."/>
            <person name="Dalin E."/>
            <person name="Tice H."/>
            <person name="Bruce D."/>
            <person name="Pitluck S."/>
            <person name="Richardson P."/>
        </authorList>
    </citation>
    <scope>NUCLEOTIDE SEQUENCE [LARGE SCALE GENOMIC DNA]</scope>
    <source>
        <strain evidence="10">DSM 684</strain>
    </source>
</reference>
<dbReference type="EMBL" id="AAEW02000007">
    <property type="protein sequence ID" value="EAT16050.1"/>
    <property type="molecule type" value="Genomic_DNA"/>
</dbReference>
<dbReference type="SMART" id="SM00729">
    <property type="entry name" value="Elp3"/>
    <property type="match status" value="1"/>
</dbReference>
<gene>
    <name evidence="10" type="ORF">Dace_2350</name>
</gene>
<dbReference type="Pfam" id="PF04055">
    <property type="entry name" value="Radical_SAM"/>
    <property type="match status" value="1"/>
</dbReference>
<dbReference type="Proteomes" id="UP000005695">
    <property type="component" value="Unassembled WGS sequence"/>
</dbReference>
<dbReference type="GO" id="GO:0031419">
    <property type="term" value="F:cobalamin binding"/>
    <property type="evidence" value="ECO:0007669"/>
    <property type="project" value="InterPro"/>
</dbReference>
<evidence type="ECO:0000256" key="2">
    <source>
        <dbReference type="ARBA" id="ARBA00022603"/>
    </source>
</evidence>
<keyword evidence="3" id="KW-0808">Transferase</keyword>
<dbReference type="InterPro" id="IPR058240">
    <property type="entry name" value="rSAM_sf"/>
</dbReference>
<dbReference type="SFLD" id="SFLDS00029">
    <property type="entry name" value="Radical_SAM"/>
    <property type="match status" value="1"/>
</dbReference>
<evidence type="ECO:0000256" key="7">
    <source>
        <dbReference type="ARBA" id="ARBA00023014"/>
    </source>
</evidence>
<evidence type="ECO:0000256" key="3">
    <source>
        <dbReference type="ARBA" id="ARBA00022679"/>
    </source>
</evidence>
<dbReference type="InterPro" id="IPR023404">
    <property type="entry name" value="rSAM_horseshoe"/>
</dbReference>
<dbReference type="Gene3D" id="3.40.50.280">
    <property type="entry name" value="Cobalamin-binding domain"/>
    <property type="match status" value="1"/>
</dbReference>
<dbReference type="GO" id="GO:0046872">
    <property type="term" value="F:metal ion binding"/>
    <property type="evidence" value="ECO:0007669"/>
    <property type="project" value="UniProtKB-KW"/>
</dbReference>
<dbReference type="PROSITE" id="PS51918">
    <property type="entry name" value="RADICAL_SAM"/>
    <property type="match status" value="1"/>
</dbReference>
<evidence type="ECO:0000256" key="6">
    <source>
        <dbReference type="ARBA" id="ARBA00023004"/>
    </source>
</evidence>
<keyword evidence="6" id="KW-0408">Iron</keyword>